<comment type="caution">
    <text evidence="1">The sequence shown here is derived from an EMBL/GenBank/DDBJ whole genome shotgun (WGS) entry which is preliminary data.</text>
</comment>
<evidence type="ECO:0000313" key="2">
    <source>
        <dbReference type="Proteomes" id="UP000316242"/>
    </source>
</evidence>
<accession>A0ABQ0RIB9</accession>
<dbReference type="Pfam" id="PF10117">
    <property type="entry name" value="McrBC"/>
    <property type="match status" value="1"/>
</dbReference>
<keyword evidence="2" id="KW-1185">Reference proteome</keyword>
<organism evidence="1 2">
    <name type="scientific">Glutamicibacter nicotianae</name>
    <name type="common">Arthrobacter nicotianae</name>
    <dbReference type="NCBI Taxonomy" id="37929"/>
    <lineage>
        <taxon>Bacteria</taxon>
        <taxon>Bacillati</taxon>
        <taxon>Actinomycetota</taxon>
        <taxon>Actinomycetes</taxon>
        <taxon>Micrococcales</taxon>
        <taxon>Micrococcaceae</taxon>
        <taxon>Glutamicibacter</taxon>
    </lineage>
</organism>
<evidence type="ECO:0000313" key="1">
    <source>
        <dbReference type="EMBL" id="GEC11569.1"/>
    </source>
</evidence>
<sequence length="412" mass="45997">MQRTNRNMQLLELFESGPPEQHTLSNDMASLLNRMRIATVTPAGGDEWIVANVRKVGVIRFGEHQILIRPKVPVSRLFFMMQYALHPKMWLDEPIQLDSDQDLLSVMAMLFLQQVSKIRQNGIIQGYKTFNDALPMMRGRLDIAAQIGRRGGLALPVETVYDEFTTDIPENRILVSALHRLLKLPMLDPAHRAGLHKLSESFVGVNILIPGQELPVIRYTRINARYRQAIFLSEVILRNTSVEQINGNLTARAFLFDMWKVFEDFVTVALSNCFADMDGKATRQETGTFLDEGARLALRPDLVWHGSNQRLAIVDAKYKAPDSANYPNADIYQMLAYCVRFGLNAGHLVYASGPGTDLSHAIIGHASTVHCHAVDLAQPPSELLSQMSSLALKIINSGPHTSTGSNLAQFIP</sequence>
<dbReference type="PANTHER" id="PTHR38733">
    <property type="entry name" value="PROTEIN MCRC"/>
    <property type="match status" value="1"/>
</dbReference>
<dbReference type="InterPro" id="IPR019292">
    <property type="entry name" value="McrC"/>
</dbReference>
<proteinExistence type="predicted"/>
<protein>
    <submittedName>
        <fullName evidence="1">McrBC 5-methylcytosine restriction system component</fullName>
    </submittedName>
</protein>
<name>A0ABQ0RIB9_GLUNI</name>
<dbReference type="PANTHER" id="PTHR38733:SF1">
    <property type="entry name" value="TYPE IV METHYL-DIRECTED RESTRICTION ENZYME ECOKMCRBC"/>
    <property type="match status" value="1"/>
</dbReference>
<dbReference type="Proteomes" id="UP000316242">
    <property type="component" value="Unassembled WGS sequence"/>
</dbReference>
<gene>
    <name evidence="1" type="ORF">ANI01nite_07720</name>
</gene>
<dbReference type="EMBL" id="BJNE01000002">
    <property type="protein sequence ID" value="GEC11569.1"/>
    <property type="molecule type" value="Genomic_DNA"/>
</dbReference>
<reference evidence="1 2" key="1">
    <citation type="submission" date="2019-06" db="EMBL/GenBank/DDBJ databases">
        <title>Whole genome shotgun sequence of Glutamicibacter nicotianae NBRC 14234.</title>
        <authorList>
            <person name="Hosoyama A."/>
            <person name="Uohara A."/>
            <person name="Ohji S."/>
            <person name="Ichikawa N."/>
        </authorList>
    </citation>
    <scope>NUCLEOTIDE SEQUENCE [LARGE SCALE GENOMIC DNA]</scope>
    <source>
        <strain evidence="1 2">NBRC 14234</strain>
    </source>
</reference>